<evidence type="ECO:0000256" key="4">
    <source>
        <dbReference type="ARBA" id="ARBA00007090"/>
    </source>
</evidence>
<dbReference type="GO" id="GO:0008658">
    <property type="term" value="F:penicillin binding"/>
    <property type="evidence" value="ECO:0007669"/>
    <property type="project" value="InterPro"/>
</dbReference>
<dbReference type="KEGG" id="alka:J0B03_11220"/>
<keyword evidence="30" id="KW-1185">Reference proteome</keyword>
<keyword evidence="20" id="KW-0046">Antibiotic resistance</keyword>
<evidence type="ECO:0000256" key="7">
    <source>
        <dbReference type="ARBA" id="ARBA00018638"/>
    </source>
</evidence>
<dbReference type="GO" id="GO:0071555">
    <property type="term" value="P:cell wall organization"/>
    <property type="evidence" value="ECO:0007669"/>
    <property type="project" value="UniProtKB-KW"/>
</dbReference>
<dbReference type="InterPro" id="IPR023346">
    <property type="entry name" value="Lysozyme-like_dom_sf"/>
</dbReference>
<evidence type="ECO:0000256" key="6">
    <source>
        <dbReference type="ARBA" id="ARBA00012448"/>
    </source>
</evidence>
<evidence type="ECO:0000256" key="16">
    <source>
        <dbReference type="ARBA" id="ARBA00022968"/>
    </source>
</evidence>
<evidence type="ECO:0000256" key="21">
    <source>
        <dbReference type="ARBA" id="ARBA00023268"/>
    </source>
</evidence>
<reference evidence="29" key="1">
    <citation type="submission" date="2021-03" db="EMBL/GenBank/DDBJ databases">
        <title>Alkalibacter marinus sp. nov., isolated from tidal flat sediment.</title>
        <authorList>
            <person name="Namirimu T."/>
            <person name="Yang J.-A."/>
            <person name="Yang S.-H."/>
            <person name="Kim Y.-J."/>
            <person name="Kwon K.K."/>
        </authorList>
    </citation>
    <scope>NUCLEOTIDE SEQUENCE</scope>
    <source>
        <strain evidence="29">ES005</strain>
    </source>
</reference>
<dbReference type="Proteomes" id="UP000663499">
    <property type="component" value="Chromosome"/>
</dbReference>
<keyword evidence="15" id="KW-0133">Cell shape</keyword>
<evidence type="ECO:0000256" key="10">
    <source>
        <dbReference type="ARBA" id="ARBA00022670"/>
    </source>
</evidence>
<dbReference type="GO" id="GO:0009002">
    <property type="term" value="F:serine-type D-Ala-D-Ala carboxypeptidase activity"/>
    <property type="evidence" value="ECO:0007669"/>
    <property type="project" value="UniProtKB-EC"/>
</dbReference>
<evidence type="ECO:0000256" key="12">
    <source>
        <dbReference type="ARBA" id="ARBA00022679"/>
    </source>
</evidence>
<dbReference type="PANTHER" id="PTHR32282">
    <property type="entry name" value="BINDING PROTEIN TRANSPEPTIDASE, PUTATIVE-RELATED"/>
    <property type="match status" value="1"/>
</dbReference>
<dbReference type="InterPro" id="IPR001264">
    <property type="entry name" value="Glyco_trans_51"/>
</dbReference>
<evidence type="ECO:0000256" key="14">
    <source>
        <dbReference type="ARBA" id="ARBA00022801"/>
    </source>
</evidence>
<evidence type="ECO:0000256" key="5">
    <source>
        <dbReference type="ARBA" id="ARBA00007739"/>
    </source>
</evidence>
<evidence type="ECO:0000256" key="8">
    <source>
        <dbReference type="ARBA" id="ARBA00022475"/>
    </source>
</evidence>
<comment type="pathway">
    <text evidence="26">Glycan biosynthesis.</text>
</comment>
<dbReference type="EMBL" id="CP071444">
    <property type="protein sequence ID" value="QSX08343.1"/>
    <property type="molecule type" value="Genomic_DNA"/>
</dbReference>
<evidence type="ECO:0000259" key="27">
    <source>
        <dbReference type="Pfam" id="PF00905"/>
    </source>
</evidence>
<comment type="catalytic activity">
    <reaction evidence="25">
        <text>[GlcNAc-(1-&gt;4)-Mur2Ac(oyl-L-Ala-gamma-D-Glu-L-Lys-D-Ala-D-Ala)](n)-di-trans,octa-cis-undecaprenyl diphosphate + beta-D-GlcNAc-(1-&gt;4)-Mur2Ac(oyl-L-Ala-gamma-D-Glu-L-Lys-D-Ala-D-Ala)-di-trans,octa-cis-undecaprenyl diphosphate = [GlcNAc-(1-&gt;4)-Mur2Ac(oyl-L-Ala-gamma-D-Glu-L-Lys-D-Ala-D-Ala)](n+1)-di-trans,octa-cis-undecaprenyl diphosphate + di-trans,octa-cis-undecaprenyl diphosphate + H(+)</text>
        <dbReference type="Rhea" id="RHEA:23708"/>
        <dbReference type="Rhea" id="RHEA-COMP:9602"/>
        <dbReference type="Rhea" id="RHEA-COMP:9603"/>
        <dbReference type="ChEBI" id="CHEBI:15378"/>
        <dbReference type="ChEBI" id="CHEBI:58405"/>
        <dbReference type="ChEBI" id="CHEBI:60033"/>
        <dbReference type="ChEBI" id="CHEBI:78435"/>
        <dbReference type="EC" id="2.4.99.28"/>
    </reaction>
</comment>
<evidence type="ECO:0000256" key="13">
    <source>
        <dbReference type="ARBA" id="ARBA00022692"/>
    </source>
</evidence>
<dbReference type="AlphaFoldDB" id="A0A974XHB3"/>
<keyword evidence="9" id="KW-0121">Carboxypeptidase</keyword>
<keyword evidence="10" id="KW-0645">Protease</keyword>
<dbReference type="InterPro" id="IPR012338">
    <property type="entry name" value="Beta-lactam/transpept-like"/>
</dbReference>
<dbReference type="FunFam" id="1.10.3810.10:FF:000001">
    <property type="entry name" value="Penicillin-binding protein 1A"/>
    <property type="match status" value="1"/>
</dbReference>
<dbReference type="RefSeq" id="WP_207299685.1">
    <property type="nucleotide sequence ID" value="NZ_CP071444.1"/>
</dbReference>
<dbReference type="GO" id="GO:0008360">
    <property type="term" value="P:regulation of cell shape"/>
    <property type="evidence" value="ECO:0007669"/>
    <property type="project" value="UniProtKB-KW"/>
</dbReference>
<evidence type="ECO:0000256" key="20">
    <source>
        <dbReference type="ARBA" id="ARBA00023251"/>
    </source>
</evidence>
<evidence type="ECO:0000256" key="1">
    <source>
        <dbReference type="ARBA" id="ARBA00002624"/>
    </source>
</evidence>
<evidence type="ECO:0000256" key="24">
    <source>
        <dbReference type="ARBA" id="ARBA00044770"/>
    </source>
</evidence>
<evidence type="ECO:0000256" key="25">
    <source>
        <dbReference type="ARBA" id="ARBA00049902"/>
    </source>
</evidence>
<proteinExistence type="inferred from homology"/>
<evidence type="ECO:0000256" key="15">
    <source>
        <dbReference type="ARBA" id="ARBA00022960"/>
    </source>
</evidence>
<gene>
    <name evidence="29" type="ORF">J0B03_11220</name>
</gene>
<dbReference type="InterPro" id="IPR036950">
    <property type="entry name" value="PBP_transglycosylase"/>
</dbReference>
<keyword evidence="16" id="KW-0735">Signal-anchor</keyword>
<sequence length="704" mass="78154">MKKIGIGLLVLFFMVAMTGAVYLLSVKSVDLSDFVYRPDQKTLVYSEDGELIGELYSENRTYVTLDQMPDHLKEAVVAVEDGRFYNHHGYDVLGIVRATITNIKNGEIVEGASTITQQLVRNLFDEISTEQTLTRKIMEAKTAAELEKRYSKEQILEMYLNEIYLGDGIYGVQEASRKYFGKDVGELSLAQSALLAGLPQAPSAYQPNRYEEKARSRQEKVLRRMVAENLISLEEAADAIAEEWSVLPEETTDSVGRIRQGYHPVVEQMILEYGSTLGFSGPEALEYLKRAGLVLYGSVNSQLQEVAFKSMESQLKASGLPEADGVLVSVHGKTGDVLAYCGGDSPVDMASQPRQPGSTLKPFIYAAAMDQSVLTVDSLLLDEKTRFGDYQPSNVDGLYRGYVTPREAILQSLNVPAVQVMDKLGVESTMTYLQGGGFSHLTKEDYGLATALGGLTYGVTPLELSIAYSSFVNEGMRTGPYFVQRVENRRGEVLYEKGNAKPTSWLFADTANYMRDILIHNVVSGTGSKASNPLETGGKTGTSSQNRDLWFSGFTGDLVTTVWIGREDAKPVNGRSSVAAAVYGTYVTIGEKAGLMEDLHGSPTHGYEEETIVVATDAGWDHLLENGFVLENMITEIQVTPEERSLFEQRMMVGVYVDEESGKVFVEGWCDPQYKTLRFYREDQVPESCMDHPWFDFLYRYFTS</sequence>
<dbReference type="PANTHER" id="PTHR32282:SF11">
    <property type="entry name" value="PENICILLIN-BINDING PROTEIN 1B"/>
    <property type="match status" value="1"/>
</dbReference>
<keyword evidence="12" id="KW-0808">Transferase</keyword>
<dbReference type="GO" id="GO:0009252">
    <property type="term" value="P:peptidoglycan biosynthetic process"/>
    <property type="evidence" value="ECO:0007669"/>
    <property type="project" value="UniProtKB-KW"/>
</dbReference>
<evidence type="ECO:0000256" key="9">
    <source>
        <dbReference type="ARBA" id="ARBA00022645"/>
    </source>
</evidence>
<keyword evidence="18" id="KW-1133">Transmembrane helix</keyword>
<comment type="similarity">
    <text evidence="5">In the N-terminal section; belongs to the glycosyltransferase 51 family.</text>
</comment>
<evidence type="ECO:0000256" key="18">
    <source>
        <dbReference type="ARBA" id="ARBA00022989"/>
    </source>
</evidence>
<dbReference type="InterPro" id="IPR050396">
    <property type="entry name" value="Glycosyltr_51/Transpeptidase"/>
</dbReference>
<evidence type="ECO:0000256" key="2">
    <source>
        <dbReference type="ARBA" id="ARBA00004401"/>
    </source>
</evidence>
<dbReference type="GO" id="GO:0046677">
    <property type="term" value="P:response to antibiotic"/>
    <property type="evidence" value="ECO:0007669"/>
    <property type="project" value="UniProtKB-KW"/>
</dbReference>
<evidence type="ECO:0000259" key="28">
    <source>
        <dbReference type="Pfam" id="PF00912"/>
    </source>
</evidence>
<evidence type="ECO:0000256" key="11">
    <source>
        <dbReference type="ARBA" id="ARBA00022676"/>
    </source>
</evidence>
<comment type="function">
    <text evidence="1">Cell wall formation. Synthesis of cross-linked peptidoglycan from the lipid intermediates. The enzyme has a penicillin-insensitive transglycosylase N-terminal domain (formation of linear glycan strands) and a penicillin-sensitive transpeptidase C-terminal domain (cross-linking of the peptide subunits).</text>
</comment>
<dbReference type="InterPro" id="IPR001460">
    <property type="entry name" value="PCN-bd_Tpept"/>
</dbReference>
<comment type="similarity">
    <text evidence="4">In the C-terminal section; belongs to the transpeptidase family.</text>
</comment>
<dbReference type="GO" id="GO:0008955">
    <property type="term" value="F:peptidoglycan glycosyltransferase activity"/>
    <property type="evidence" value="ECO:0007669"/>
    <property type="project" value="UniProtKB-EC"/>
</dbReference>
<dbReference type="Pfam" id="PF00905">
    <property type="entry name" value="Transpeptidase"/>
    <property type="match status" value="1"/>
</dbReference>
<feature type="domain" description="Penicillin-binding protein transpeptidase" evidence="27">
    <location>
        <begin position="326"/>
        <end position="555"/>
    </location>
</feature>
<dbReference type="Gene3D" id="1.10.3810.10">
    <property type="entry name" value="Biosynthetic peptidoglycan transglycosylase-like"/>
    <property type="match status" value="1"/>
</dbReference>
<keyword evidence="11" id="KW-0328">Glycosyltransferase</keyword>
<keyword evidence="17" id="KW-0573">Peptidoglycan synthesis</keyword>
<dbReference type="Pfam" id="PF00912">
    <property type="entry name" value="Transgly"/>
    <property type="match status" value="1"/>
</dbReference>
<evidence type="ECO:0000256" key="26">
    <source>
        <dbReference type="ARBA" id="ARBA00060592"/>
    </source>
</evidence>
<keyword evidence="21" id="KW-0511">Multifunctional enzyme</keyword>
<keyword evidence="22" id="KW-0961">Cell wall biogenesis/degradation</keyword>
<dbReference type="Gene3D" id="3.40.710.10">
    <property type="entry name" value="DD-peptidase/beta-lactamase superfamily"/>
    <property type="match status" value="1"/>
</dbReference>
<evidence type="ECO:0000256" key="23">
    <source>
        <dbReference type="ARBA" id="ARBA00034000"/>
    </source>
</evidence>
<evidence type="ECO:0000256" key="22">
    <source>
        <dbReference type="ARBA" id="ARBA00023316"/>
    </source>
</evidence>
<keyword evidence="8" id="KW-1003">Cell membrane</keyword>
<keyword evidence="13" id="KW-0812">Transmembrane</keyword>
<protein>
    <recommendedName>
        <fullName evidence="7">Penicillin-binding protein 1A</fullName>
        <ecNumber evidence="24">2.4.99.28</ecNumber>
        <ecNumber evidence="6">3.4.16.4</ecNumber>
    </recommendedName>
</protein>
<dbReference type="EC" id="2.4.99.28" evidence="24"/>
<dbReference type="SUPFAM" id="SSF56601">
    <property type="entry name" value="beta-lactamase/transpeptidase-like"/>
    <property type="match status" value="1"/>
</dbReference>
<dbReference type="GO" id="GO:0006508">
    <property type="term" value="P:proteolysis"/>
    <property type="evidence" value="ECO:0007669"/>
    <property type="project" value="UniProtKB-KW"/>
</dbReference>
<evidence type="ECO:0000256" key="3">
    <source>
        <dbReference type="ARBA" id="ARBA00004752"/>
    </source>
</evidence>
<comment type="subcellular location">
    <subcellularLocation>
        <location evidence="2">Cell membrane</location>
        <topology evidence="2">Single-pass type II membrane protein</topology>
    </subcellularLocation>
</comment>
<dbReference type="GO" id="GO:0005886">
    <property type="term" value="C:plasma membrane"/>
    <property type="evidence" value="ECO:0007669"/>
    <property type="project" value="UniProtKB-SubCell"/>
</dbReference>
<feature type="domain" description="Glycosyl transferase family 51" evidence="28">
    <location>
        <begin position="49"/>
        <end position="225"/>
    </location>
</feature>
<accession>A0A974XHB3</accession>
<keyword evidence="14" id="KW-0378">Hydrolase</keyword>
<organism evidence="29 30">
    <name type="scientific">Alkalibacter rhizosphaerae</name>
    <dbReference type="NCBI Taxonomy" id="2815577"/>
    <lineage>
        <taxon>Bacteria</taxon>
        <taxon>Bacillati</taxon>
        <taxon>Bacillota</taxon>
        <taxon>Clostridia</taxon>
        <taxon>Eubacteriales</taxon>
        <taxon>Eubacteriaceae</taxon>
        <taxon>Alkalibacter</taxon>
    </lineage>
</organism>
<dbReference type="SUPFAM" id="SSF53955">
    <property type="entry name" value="Lysozyme-like"/>
    <property type="match status" value="1"/>
</dbReference>
<comment type="catalytic activity">
    <reaction evidence="23">
        <text>Preferential cleavage: (Ac)2-L-Lys-D-Ala-|-D-Ala. Also transpeptidation of peptidyl-alanyl moieties that are N-acyl substituents of D-alanine.</text>
        <dbReference type="EC" id="3.4.16.4"/>
    </reaction>
</comment>
<dbReference type="EC" id="3.4.16.4" evidence="6"/>
<evidence type="ECO:0000313" key="30">
    <source>
        <dbReference type="Proteomes" id="UP000663499"/>
    </source>
</evidence>
<evidence type="ECO:0000256" key="17">
    <source>
        <dbReference type="ARBA" id="ARBA00022984"/>
    </source>
</evidence>
<dbReference type="GO" id="GO:0030288">
    <property type="term" value="C:outer membrane-bounded periplasmic space"/>
    <property type="evidence" value="ECO:0007669"/>
    <property type="project" value="TreeGrafter"/>
</dbReference>
<comment type="pathway">
    <text evidence="3">Cell wall biogenesis; peptidoglycan biosynthesis.</text>
</comment>
<evidence type="ECO:0000256" key="19">
    <source>
        <dbReference type="ARBA" id="ARBA00023136"/>
    </source>
</evidence>
<name>A0A974XHB3_9FIRM</name>
<evidence type="ECO:0000313" key="29">
    <source>
        <dbReference type="EMBL" id="QSX08343.1"/>
    </source>
</evidence>
<keyword evidence="19" id="KW-0472">Membrane</keyword>